<evidence type="ECO:0000313" key="2">
    <source>
        <dbReference type="Proteomes" id="UP000800096"/>
    </source>
</evidence>
<organism evidence="1 2">
    <name type="scientific">Ampelomyces quisqualis</name>
    <name type="common">Powdery mildew agent</name>
    <dbReference type="NCBI Taxonomy" id="50730"/>
    <lineage>
        <taxon>Eukaryota</taxon>
        <taxon>Fungi</taxon>
        <taxon>Dikarya</taxon>
        <taxon>Ascomycota</taxon>
        <taxon>Pezizomycotina</taxon>
        <taxon>Dothideomycetes</taxon>
        <taxon>Pleosporomycetidae</taxon>
        <taxon>Pleosporales</taxon>
        <taxon>Pleosporineae</taxon>
        <taxon>Phaeosphaeriaceae</taxon>
        <taxon>Ampelomyces</taxon>
    </lineage>
</organism>
<reference evidence="1" key="1">
    <citation type="journal article" date="2020" name="Stud. Mycol.">
        <title>101 Dothideomycetes genomes: a test case for predicting lifestyles and emergence of pathogens.</title>
        <authorList>
            <person name="Haridas S."/>
            <person name="Albert R."/>
            <person name="Binder M."/>
            <person name="Bloem J."/>
            <person name="Labutti K."/>
            <person name="Salamov A."/>
            <person name="Andreopoulos B."/>
            <person name="Baker S."/>
            <person name="Barry K."/>
            <person name="Bills G."/>
            <person name="Bluhm B."/>
            <person name="Cannon C."/>
            <person name="Castanera R."/>
            <person name="Culley D."/>
            <person name="Daum C."/>
            <person name="Ezra D."/>
            <person name="Gonzalez J."/>
            <person name="Henrissat B."/>
            <person name="Kuo A."/>
            <person name="Liang C."/>
            <person name="Lipzen A."/>
            <person name="Lutzoni F."/>
            <person name="Magnuson J."/>
            <person name="Mondo S."/>
            <person name="Nolan M."/>
            <person name="Ohm R."/>
            <person name="Pangilinan J."/>
            <person name="Park H.-J."/>
            <person name="Ramirez L."/>
            <person name="Alfaro M."/>
            <person name="Sun H."/>
            <person name="Tritt A."/>
            <person name="Yoshinaga Y."/>
            <person name="Zwiers L.-H."/>
            <person name="Turgeon B."/>
            <person name="Goodwin S."/>
            <person name="Spatafora J."/>
            <person name="Crous P."/>
            <person name="Grigoriev I."/>
        </authorList>
    </citation>
    <scope>NUCLEOTIDE SEQUENCE</scope>
    <source>
        <strain evidence="1">HMLAC05119</strain>
    </source>
</reference>
<accession>A0A6A5Q7T5</accession>
<keyword evidence="2" id="KW-1185">Reference proteome</keyword>
<gene>
    <name evidence="1" type="ORF">BDU57DRAFT_461826</name>
</gene>
<dbReference type="EMBL" id="ML979144">
    <property type="protein sequence ID" value="KAF1911499.1"/>
    <property type="molecule type" value="Genomic_DNA"/>
</dbReference>
<proteinExistence type="predicted"/>
<dbReference type="Proteomes" id="UP000800096">
    <property type="component" value="Unassembled WGS sequence"/>
</dbReference>
<dbReference type="AlphaFoldDB" id="A0A6A5Q7T5"/>
<evidence type="ECO:0000313" key="1">
    <source>
        <dbReference type="EMBL" id="KAF1911499.1"/>
    </source>
</evidence>
<dbReference type="OrthoDB" id="3797798at2759"/>
<name>A0A6A5Q7T5_AMPQU</name>
<sequence>MAQISFRTLPSDLPDEIALRILKHWMEPQELVVQDATVSNDKIHKIGDADRLHIIYACKSDEHARSSLPPYLFNEFWRLRRHSWLKGTKYFSNPYDFYVSHCILLDMPEHFPPLKLSPHSLAMEWTPAFVNTALQPATPTTQTARAPCNIYIDFLLLPRQPTPTHGLERIALDFSTAQYFALFDVRVPPFHRILADADVHLHGAAILLQHCTHLTLVFGDKQRAQHPWYDLDDDTWNEAARLRPKVCDMGVLVDVVLEHAWGNGYIQHVEKLILEGDLVQAWVRRKWEVILAEWSSVRVRGGNWRDWPPACTCAVGCWTLGAGVEGRSTRS</sequence>
<protein>
    <submittedName>
        <fullName evidence="1">Uncharacterized protein</fullName>
    </submittedName>
</protein>